<proteinExistence type="predicted"/>
<accession>A0A094WMM5</accession>
<name>A0A094WMM5_ALKAL</name>
<evidence type="ECO:0000313" key="4">
    <source>
        <dbReference type="Proteomes" id="UP000002754"/>
    </source>
</evidence>
<keyword evidence="1" id="KW-0812">Transmembrane</keyword>
<feature type="transmembrane region" description="Helical" evidence="1">
    <location>
        <begin position="12"/>
        <end position="34"/>
    </location>
</feature>
<feature type="transmembrane region" description="Helical" evidence="1">
    <location>
        <begin position="69"/>
        <end position="88"/>
    </location>
</feature>
<comment type="caution">
    <text evidence="2">The sequence shown here is derived from an EMBL/GenBank/DDBJ whole genome shotgun (WGS) entry which is preliminary data.</text>
</comment>
<dbReference type="EMBL" id="ALPT02000035">
    <property type="protein sequence ID" value="KGA97198.1"/>
    <property type="molecule type" value="Genomic_DNA"/>
</dbReference>
<dbReference type="EMBL" id="JALP01000107">
    <property type="protein sequence ID" value="THG90872.1"/>
    <property type="molecule type" value="Genomic_DNA"/>
</dbReference>
<evidence type="ECO:0000313" key="3">
    <source>
        <dbReference type="EMBL" id="THG90872.1"/>
    </source>
</evidence>
<evidence type="ECO:0000313" key="2">
    <source>
        <dbReference type="EMBL" id="KGA97198.1"/>
    </source>
</evidence>
<gene>
    <name evidence="3" type="ORF">AJ85_08390</name>
    <name evidence="2" type="ORF">BALCAV_0211830</name>
</gene>
<protein>
    <submittedName>
        <fullName evidence="2">Uncharacterized protein</fullName>
    </submittedName>
</protein>
<reference evidence="3 5" key="2">
    <citation type="submission" date="2014-01" db="EMBL/GenBank/DDBJ databases">
        <title>Draft genome sequencing of Bacillus alcalophilus CGMCC 1.3604.</title>
        <authorList>
            <person name="Yang J."/>
            <person name="Diao L."/>
            <person name="Yang S."/>
        </authorList>
    </citation>
    <scope>NUCLEOTIDE SEQUENCE [LARGE SCALE GENOMIC DNA]</scope>
    <source>
        <strain evidence="3 5">CGMCC 1.3604</strain>
    </source>
</reference>
<dbReference type="Proteomes" id="UP000297014">
    <property type="component" value="Unassembled WGS sequence"/>
</dbReference>
<keyword evidence="4" id="KW-1185">Reference proteome</keyword>
<dbReference type="STRING" id="1218173.BALCAV_0211830"/>
<dbReference type="Proteomes" id="UP000002754">
    <property type="component" value="Unassembled WGS sequence"/>
</dbReference>
<evidence type="ECO:0000313" key="5">
    <source>
        <dbReference type="Proteomes" id="UP000297014"/>
    </source>
</evidence>
<dbReference type="RefSeq" id="WP_004428144.1">
    <property type="nucleotide sequence ID" value="NZ_ALPT02000035.1"/>
</dbReference>
<reference evidence="2 4" key="1">
    <citation type="journal article" date="2014" name="Genome Announc.">
        <title>Draft Genome Sequence of Bacillus alcalophilus AV1934, a Classic Alkaliphile Isolated from Human Feces in 1934.</title>
        <authorList>
            <person name="Attie O."/>
            <person name="Jayaprakash A."/>
            <person name="Shah H."/>
            <person name="Paulsen I.T."/>
            <person name="Morino M."/>
            <person name="Takahashi Y."/>
            <person name="Narumi I."/>
            <person name="Sachidanandam R."/>
            <person name="Satoh K."/>
            <person name="Ito M."/>
            <person name="Krulwich T.A."/>
        </authorList>
    </citation>
    <scope>NUCLEOTIDE SEQUENCE [LARGE SCALE GENOMIC DNA]</scope>
    <source>
        <strain evidence="2 4">AV1934</strain>
    </source>
</reference>
<organism evidence="2 4">
    <name type="scientific">Alkalihalobacillus alcalophilus ATCC 27647 = CGMCC 1.3604</name>
    <dbReference type="NCBI Taxonomy" id="1218173"/>
    <lineage>
        <taxon>Bacteria</taxon>
        <taxon>Bacillati</taxon>
        <taxon>Bacillota</taxon>
        <taxon>Bacilli</taxon>
        <taxon>Bacillales</taxon>
        <taxon>Bacillaceae</taxon>
        <taxon>Alkalihalobacillus</taxon>
    </lineage>
</organism>
<sequence>MNPIMHVVVKLLFYGGIILVIVNLLAFLSLFYIEIIQPLKVYYYVDFSDFLSTLIPRLNYFFINAKADLSLSGLYLIGLSEVIKILFIDSNRAMINSKPKAAS</sequence>
<keyword evidence="1" id="KW-1133">Transmembrane helix</keyword>
<keyword evidence="1" id="KW-0472">Membrane</keyword>
<dbReference type="AlphaFoldDB" id="A0A094WMM5"/>
<evidence type="ECO:0000256" key="1">
    <source>
        <dbReference type="SAM" id="Phobius"/>
    </source>
</evidence>